<comment type="caution">
    <text evidence="1">The sequence shown here is derived from an EMBL/GenBank/DDBJ whole genome shotgun (WGS) entry which is preliminary data.</text>
</comment>
<evidence type="ECO:0000313" key="2">
    <source>
        <dbReference type="Proteomes" id="UP001206925"/>
    </source>
</evidence>
<dbReference type="Gene3D" id="3.80.10.10">
    <property type="entry name" value="Ribonuclease Inhibitor"/>
    <property type="match status" value="1"/>
</dbReference>
<organism evidence="1 2">
    <name type="scientific">Ambrosia artemisiifolia</name>
    <name type="common">Common ragweed</name>
    <dbReference type="NCBI Taxonomy" id="4212"/>
    <lineage>
        <taxon>Eukaryota</taxon>
        <taxon>Viridiplantae</taxon>
        <taxon>Streptophyta</taxon>
        <taxon>Embryophyta</taxon>
        <taxon>Tracheophyta</taxon>
        <taxon>Spermatophyta</taxon>
        <taxon>Magnoliopsida</taxon>
        <taxon>eudicotyledons</taxon>
        <taxon>Gunneridae</taxon>
        <taxon>Pentapetalae</taxon>
        <taxon>asterids</taxon>
        <taxon>campanulids</taxon>
        <taxon>Asterales</taxon>
        <taxon>Asteraceae</taxon>
        <taxon>Asteroideae</taxon>
        <taxon>Heliantheae alliance</taxon>
        <taxon>Heliantheae</taxon>
        <taxon>Ambrosia</taxon>
    </lineage>
</organism>
<feature type="non-terminal residue" evidence="1">
    <location>
        <position position="258"/>
    </location>
</feature>
<dbReference type="InterPro" id="IPR032675">
    <property type="entry name" value="LRR_dom_sf"/>
</dbReference>
<gene>
    <name evidence="1" type="ORF">M8C21_021850</name>
</gene>
<evidence type="ECO:0000313" key="1">
    <source>
        <dbReference type="EMBL" id="KAI7757716.1"/>
    </source>
</evidence>
<sequence>MDFSCLSMLKELCLDNNPIVSMPHFVRSLPRLEQLSMENCEWVVSIEHPPRTLRVLSIKSSSSCLKDYKNSLRKIIFDPEMSPLNLLGASKRLSPSSFEVDGMIKIQPMASVEERVLRRLGWKHLEFTKERHLGTYTTRGSEGSQTQMYYEFGIFSTIYEGKGMPNWIRRRSKGSSISFTIPLSPKKCTNEEFAVAYKKRLNSPNSVIKGTGDMGWTTGQVNQELQINVGQPSPIYQVMTHFGTLDGTLLFKFSEIQL</sequence>
<dbReference type="AlphaFoldDB" id="A0AAD5DFF0"/>
<reference evidence="1" key="1">
    <citation type="submission" date="2022-06" db="EMBL/GenBank/DDBJ databases">
        <title>Uncovering the hologenomic basis of an extraordinary plant invasion.</title>
        <authorList>
            <person name="Bieker V.C."/>
            <person name="Martin M.D."/>
            <person name="Gilbert T."/>
            <person name="Hodgins K."/>
            <person name="Battlay P."/>
            <person name="Petersen B."/>
            <person name="Wilson J."/>
        </authorList>
    </citation>
    <scope>NUCLEOTIDE SEQUENCE</scope>
    <source>
        <strain evidence="1">AA19_3_7</strain>
        <tissue evidence="1">Leaf</tissue>
    </source>
</reference>
<proteinExistence type="predicted"/>
<name>A0AAD5DFF0_AMBAR</name>
<dbReference type="SUPFAM" id="SSF52047">
    <property type="entry name" value="RNI-like"/>
    <property type="match status" value="1"/>
</dbReference>
<dbReference type="Proteomes" id="UP001206925">
    <property type="component" value="Unassembled WGS sequence"/>
</dbReference>
<keyword evidence="2" id="KW-1185">Reference proteome</keyword>
<dbReference type="EMBL" id="JAMZMK010000076">
    <property type="protein sequence ID" value="KAI7757716.1"/>
    <property type="molecule type" value="Genomic_DNA"/>
</dbReference>
<protein>
    <submittedName>
        <fullName evidence="1">Uncharacterized protein</fullName>
    </submittedName>
</protein>
<accession>A0AAD5DFF0</accession>